<comment type="subunit">
    <text evidence="3">Homotrimer. The subunits circularize to form a toroid; DNA passes through its center. Replication factor C (RFC) is required to load the toroid on the DNA.</text>
</comment>
<gene>
    <name evidence="3" type="primary">pcn</name>
    <name evidence="5" type="ORF">ENU31_04860</name>
</gene>
<evidence type="ECO:0000259" key="4">
    <source>
        <dbReference type="Pfam" id="PF00705"/>
    </source>
</evidence>
<evidence type="ECO:0000313" key="5">
    <source>
        <dbReference type="EMBL" id="HGM07720.1"/>
    </source>
</evidence>
<sequence length="253" mass="27935">MSTIQLTIEPKALFLYPSARDYIAILKTVAELVDETAIHVDSEGVHIRALDPSRIAMLIIDLPPETFHEFKVDESISIGLAVSNLAKILKNLKKSDKMIVAANEEYVEIVIEGINPRRYKFRNITVLAEEVPELKPVYDVEASILTSPLKTTITELSDIASTIGISSDSESLTFFDYDTRKSTYRLTTASGNIVSLTVNKSVTVPYDSEYIAKVIDILSLGNVVDLKYGSEAPLHLSLEFAGGKIMYYLAAKA</sequence>
<evidence type="ECO:0000256" key="2">
    <source>
        <dbReference type="ARBA" id="ARBA00023125"/>
    </source>
</evidence>
<reference evidence="5" key="1">
    <citation type="journal article" date="2020" name="mSystems">
        <title>Genome- and Community-Level Interaction Insights into Carbon Utilization and Element Cycling Functions of Hydrothermarchaeota in Hydrothermal Sediment.</title>
        <authorList>
            <person name="Zhou Z."/>
            <person name="Liu Y."/>
            <person name="Xu W."/>
            <person name="Pan J."/>
            <person name="Luo Z.H."/>
            <person name="Li M."/>
        </authorList>
    </citation>
    <scope>NUCLEOTIDE SEQUENCE [LARGE SCALE GENOMIC DNA]</scope>
    <source>
        <strain evidence="5">SpSt-658</strain>
    </source>
</reference>
<dbReference type="GO" id="GO:0006272">
    <property type="term" value="P:leading strand elongation"/>
    <property type="evidence" value="ECO:0007669"/>
    <property type="project" value="TreeGrafter"/>
</dbReference>
<protein>
    <recommendedName>
        <fullName evidence="3">DNA polymerase sliding clamp</fullName>
    </recommendedName>
    <alternativeName>
        <fullName evidence="3">Proliferating cell nuclear antigen homolog</fullName>
        <shortName evidence="3">PCNA</shortName>
    </alternativeName>
</protein>
<dbReference type="InterPro" id="IPR046938">
    <property type="entry name" value="DNA_clamp_sf"/>
</dbReference>
<evidence type="ECO:0000256" key="3">
    <source>
        <dbReference type="HAMAP-Rule" id="MF_00317"/>
    </source>
</evidence>
<dbReference type="PROSITE" id="PS01251">
    <property type="entry name" value="PCNA_1"/>
    <property type="match status" value="1"/>
</dbReference>
<accession>A0A7C4D184</accession>
<keyword evidence="2 3" id="KW-0238">DNA-binding</keyword>
<dbReference type="InterPro" id="IPR022648">
    <property type="entry name" value="Pr_cel_nuc_antig_N"/>
</dbReference>
<organism evidence="5">
    <name type="scientific">Ignisphaera aggregans</name>
    <dbReference type="NCBI Taxonomy" id="334771"/>
    <lineage>
        <taxon>Archaea</taxon>
        <taxon>Thermoproteota</taxon>
        <taxon>Thermoprotei</taxon>
        <taxon>Desulfurococcales</taxon>
        <taxon>Desulfurococcaceae</taxon>
        <taxon>Ignisphaera</taxon>
    </lineage>
</organism>
<dbReference type="Pfam" id="PF00705">
    <property type="entry name" value="PCNA_N"/>
    <property type="match status" value="1"/>
</dbReference>
<dbReference type="HAMAP" id="MF_00317">
    <property type="entry name" value="DNApol_clamp_arch"/>
    <property type="match status" value="1"/>
</dbReference>
<dbReference type="AlphaFoldDB" id="A0A7C4D184"/>
<dbReference type="GO" id="GO:0006275">
    <property type="term" value="P:regulation of DNA replication"/>
    <property type="evidence" value="ECO:0007669"/>
    <property type="project" value="UniProtKB-UniRule"/>
</dbReference>
<dbReference type="GO" id="GO:0030337">
    <property type="term" value="F:DNA polymerase processivity factor activity"/>
    <property type="evidence" value="ECO:0007669"/>
    <property type="project" value="UniProtKB-UniRule"/>
</dbReference>
<evidence type="ECO:0000256" key="1">
    <source>
        <dbReference type="ARBA" id="ARBA00022705"/>
    </source>
</evidence>
<comment type="caution">
    <text evidence="5">The sequence shown here is derived from an EMBL/GenBank/DDBJ whole genome shotgun (WGS) entry which is preliminary data.</text>
</comment>
<dbReference type="CDD" id="cd00577">
    <property type="entry name" value="PCNA"/>
    <property type="match status" value="1"/>
</dbReference>
<feature type="domain" description="Proliferating cell nuclear antigen PCNA N-terminal" evidence="4">
    <location>
        <begin position="25"/>
        <end position="112"/>
    </location>
</feature>
<name>A0A7C4D184_9CREN</name>
<comment type="similarity">
    <text evidence="3">Belongs to the PCNA family.</text>
</comment>
<proteinExistence type="inferred from homology"/>
<dbReference type="SUPFAM" id="SSF55979">
    <property type="entry name" value="DNA clamp"/>
    <property type="match status" value="2"/>
</dbReference>
<dbReference type="PANTHER" id="PTHR11352">
    <property type="entry name" value="PROLIFERATING CELL NUCLEAR ANTIGEN"/>
    <property type="match status" value="1"/>
</dbReference>
<dbReference type="InterPro" id="IPR022659">
    <property type="entry name" value="Pr_cel_nuc_antig_CS"/>
</dbReference>
<keyword evidence="1 3" id="KW-0235">DNA replication</keyword>
<comment type="function">
    <text evidence="3">Sliding clamp subunit that acts as a moving platform for DNA processing. Responsible for tethering the catalytic subunit of DNA polymerase and other proteins to DNA during high-speed replication.</text>
</comment>
<dbReference type="EMBL" id="DTCA01000150">
    <property type="protein sequence ID" value="HGM07720.1"/>
    <property type="molecule type" value="Genomic_DNA"/>
</dbReference>
<dbReference type="PANTHER" id="PTHR11352:SF0">
    <property type="entry name" value="PROLIFERATING CELL NUCLEAR ANTIGEN"/>
    <property type="match status" value="1"/>
</dbReference>
<dbReference type="InterPro" id="IPR000730">
    <property type="entry name" value="Pr_cel_nuc_antig"/>
</dbReference>
<dbReference type="GO" id="GO:0003677">
    <property type="term" value="F:DNA binding"/>
    <property type="evidence" value="ECO:0007669"/>
    <property type="project" value="UniProtKB-UniRule"/>
</dbReference>
<dbReference type="Gene3D" id="3.70.10.10">
    <property type="match status" value="1"/>
</dbReference>